<accession>A0ABR4JDL7</accession>
<comment type="caution">
    <text evidence="3">The sequence shown here is derived from an EMBL/GenBank/DDBJ whole genome shotgun (WGS) entry which is preliminary data.</text>
</comment>
<gene>
    <name evidence="3" type="ORF">BJY01DRAFT_220273</name>
</gene>
<reference evidence="3 4" key="1">
    <citation type="submission" date="2024-07" db="EMBL/GenBank/DDBJ databases">
        <title>Section-level genome sequencing and comparative genomics of Aspergillus sections Usti and Cavernicolus.</title>
        <authorList>
            <consortium name="Lawrence Berkeley National Laboratory"/>
            <person name="Nybo J.L."/>
            <person name="Vesth T.C."/>
            <person name="Theobald S."/>
            <person name="Frisvad J.C."/>
            <person name="Larsen T.O."/>
            <person name="Kjaerboelling I."/>
            <person name="Rothschild-Mancinelli K."/>
            <person name="Lyhne E.K."/>
            <person name="Kogle M.E."/>
            <person name="Barry K."/>
            <person name="Clum A."/>
            <person name="Na H."/>
            <person name="Ledsgaard L."/>
            <person name="Lin J."/>
            <person name="Lipzen A."/>
            <person name="Kuo A."/>
            <person name="Riley R."/>
            <person name="Mondo S."/>
            <person name="Labutti K."/>
            <person name="Haridas S."/>
            <person name="Pangalinan J."/>
            <person name="Salamov A.A."/>
            <person name="Simmons B.A."/>
            <person name="Magnuson J.K."/>
            <person name="Chen J."/>
            <person name="Drula E."/>
            <person name="Henrissat B."/>
            <person name="Wiebenga A."/>
            <person name="Lubbers R.J."/>
            <person name="Gomes A.C."/>
            <person name="Makela M.R."/>
            <person name="Stajich J."/>
            <person name="Grigoriev I.V."/>
            <person name="Mortensen U.H."/>
            <person name="De Vries R.P."/>
            <person name="Baker S.E."/>
            <person name="Andersen M.R."/>
        </authorList>
    </citation>
    <scope>NUCLEOTIDE SEQUENCE [LARGE SCALE GENOMIC DNA]</scope>
    <source>
        <strain evidence="3 4">CBS 123904</strain>
    </source>
</reference>
<keyword evidence="4" id="KW-1185">Reference proteome</keyword>
<dbReference type="InterPro" id="IPR002213">
    <property type="entry name" value="UDP_glucos_trans"/>
</dbReference>
<evidence type="ECO:0000256" key="1">
    <source>
        <dbReference type="ARBA" id="ARBA00022679"/>
    </source>
</evidence>
<dbReference type="PANTHER" id="PTHR48050:SF13">
    <property type="entry name" value="STEROL 3-BETA-GLUCOSYLTRANSFERASE UGT80A2"/>
    <property type="match status" value="1"/>
</dbReference>
<dbReference type="Proteomes" id="UP001610446">
    <property type="component" value="Unassembled WGS sequence"/>
</dbReference>
<evidence type="ECO:0000313" key="3">
    <source>
        <dbReference type="EMBL" id="KAL2838120.1"/>
    </source>
</evidence>
<feature type="region of interest" description="Disordered" evidence="2">
    <location>
        <begin position="534"/>
        <end position="558"/>
    </location>
</feature>
<evidence type="ECO:0008006" key="5">
    <source>
        <dbReference type="Google" id="ProtNLM"/>
    </source>
</evidence>
<dbReference type="PANTHER" id="PTHR48050">
    <property type="entry name" value="STEROL 3-BETA-GLUCOSYLTRANSFERASE"/>
    <property type="match status" value="1"/>
</dbReference>
<organism evidence="3 4">
    <name type="scientific">Aspergillus pseudoustus</name>
    <dbReference type="NCBI Taxonomy" id="1810923"/>
    <lineage>
        <taxon>Eukaryota</taxon>
        <taxon>Fungi</taxon>
        <taxon>Dikarya</taxon>
        <taxon>Ascomycota</taxon>
        <taxon>Pezizomycotina</taxon>
        <taxon>Eurotiomycetes</taxon>
        <taxon>Eurotiomycetidae</taxon>
        <taxon>Eurotiales</taxon>
        <taxon>Aspergillaceae</taxon>
        <taxon>Aspergillus</taxon>
        <taxon>Aspergillus subgen. Nidulantes</taxon>
    </lineage>
</organism>
<name>A0ABR4JDL7_9EURO</name>
<evidence type="ECO:0000313" key="4">
    <source>
        <dbReference type="Proteomes" id="UP001610446"/>
    </source>
</evidence>
<protein>
    <recommendedName>
        <fullName evidence="5">UDP-Glycosyltransferase/glycogen phosphorylase</fullName>
    </recommendedName>
</protein>
<sequence>MRPRVAPRLINVETETLKPPPLDIVIMVVDEDIEPFIYVAQRLLQDSHRVRIAAGTASETSAQIHDLDFFPISKEQVHYRNHANKGGRVIHHQHSTSPFETYSHCWRACIAPYNDDPRPFLADAIIATPTAHAHIHCAERLSIPLHIMSAIPQTPTKTFPHPHACFVLSEGVDVATLNILSYAMVQERTWYTLIEPINQFRQCVLGLMPISTTTAATLVMNHQVPHTYFCSKLLTSKPVDWSENQGISGYIFRDPGDSYRPTVELDSFLLSGGAPIYFMMHDNIDHVSEFLATMIQRAVLKLGYRVLLSKQWQQIATILDDPNVFVVDSMPSDWLLSKVSLIVHDGDPESTKLALQHGKPSIILAKTEEQRNLGLAIAKIGAGASPLALRALTTETLTQALTYCSRPDVQHAARAIQHQLIDEGGAESAVQSFYRWLPPAQKRVCAITQQDLAIFRVWNRSLLSVSAEAAAVLLAEEKISLRDLVLADRCVYDTQPEQTSSTNSTTKQYLTGLNNAVKDIVSASDLVGKLSRSRKREGTLGEDDSECNERGRPNPARDVGLGTARFFGNIALLPFTSTALVVNTAIYAVKGVHAHISNVDKKEKFATKASYDFPEHDSICAEPSISLQSIRGSIIMDTKTSPQQDSHMLNTTYSSSGQLAPKTGSNGSTTTMNQIQLRNDEHVLAIFQRYLDRGARSDRVQDTKFKHEVLDAF</sequence>
<dbReference type="EMBL" id="JBFXLU010000150">
    <property type="protein sequence ID" value="KAL2838120.1"/>
    <property type="molecule type" value="Genomic_DNA"/>
</dbReference>
<proteinExistence type="predicted"/>
<dbReference type="Gene3D" id="3.40.50.2000">
    <property type="entry name" value="Glycogen Phosphorylase B"/>
    <property type="match status" value="2"/>
</dbReference>
<dbReference type="InterPro" id="IPR050426">
    <property type="entry name" value="Glycosyltransferase_28"/>
</dbReference>
<dbReference type="CDD" id="cd03784">
    <property type="entry name" value="GT1_Gtf-like"/>
    <property type="match status" value="1"/>
</dbReference>
<evidence type="ECO:0000256" key="2">
    <source>
        <dbReference type="SAM" id="MobiDB-lite"/>
    </source>
</evidence>
<keyword evidence="1" id="KW-0808">Transferase</keyword>
<dbReference type="SUPFAM" id="SSF53756">
    <property type="entry name" value="UDP-Glycosyltransferase/glycogen phosphorylase"/>
    <property type="match status" value="1"/>
</dbReference>